<feature type="domain" description="Aminotransferase class I/classII large" evidence="4">
    <location>
        <begin position="79"/>
        <end position="360"/>
    </location>
</feature>
<evidence type="ECO:0000256" key="3">
    <source>
        <dbReference type="ARBA" id="ARBA00022898"/>
    </source>
</evidence>
<keyword evidence="6" id="KW-1185">Reference proteome</keyword>
<dbReference type="EMBL" id="JASJQH010003857">
    <property type="protein sequence ID" value="KAK9759485.1"/>
    <property type="molecule type" value="Genomic_DNA"/>
</dbReference>
<gene>
    <name evidence="5" type="ORF">K7432_017494</name>
</gene>
<keyword evidence="2" id="KW-0808">Transferase</keyword>
<comment type="caution">
    <text evidence="5">The sequence shown here is derived from an EMBL/GenBank/DDBJ whole genome shotgun (WGS) entry which is preliminary data.</text>
</comment>
<keyword evidence="3" id="KW-0663">Pyridoxal phosphate</keyword>
<dbReference type="InterPro" id="IPR015421">
    <property type="entry name" value="PyrdxlP-dep_Trfase_major"/>
</dbReference>
<proteinExistence type="predicted"/>
<dbReference type="InterPro" id="IPR050087">
    <property type="entry name" value="AON_synthase_class-II"/>
</dbReference>
<dbReference type="Gene3D" id="3.40.640.10">
    <property type="entry name" value="Type I PLP-dependent aspartate aminotransferase-like (Major domain)"/>
    <property type="match status" value="1"/>
</dbReference>
<dbReference type="PANTHER" id="PTHR13693">
    <property type="entry name" value="CLASS II AMINOTRANSFERASE/8-AMINO-7-OXONONANOATE SYNTHASE"/>
    <property type="match status" value="1"/>
</dbReference>
<evidence type="ECO:0000256" key="1">
    <source>
        <dbReference type="ARBA" id="ARBA00001933"/>
    </source>
</evidence>
<evidence type="ECO:0000313" key="5">
    <source>
        <dbReference type="EMBL" id="KAK9759485.1"/>
    </source>
</evidence>
<dbReference type="InterPro" id="IPR004839">
    <property type="entry name" value="Aminotransferase_I/II_large"/>
</dbReference>
<dbReference type="InterPro" id="IPR015424">
    <property type="entry name" value="PyrdxlP-dep_Trfase"/>
</dbReference>
<reference evidence="5 6" key="1">
    <citation type="submission" date="2023-04" db="EMBL/GenBank/DDBJ databases">
        <title>Genome of Basidiobolus ranarum AG-B5.</title>
        <authorList>
            <person name="Stajich J.E."/>
            <person name="Carter-House D."/>
            <person name="Gryganskyi A."/>
        </authorList>
    </citation>
    <scope>NUCLEOTIDE SEQUENCE [LARGE SCALE GENOMIC DNA]</scope>
    <source>
        <strain evidence="5 6">AG-B5</strain>
    </source>
</reference>
<name>A0ABR2WDB3_9FUNG</name>
<comment type="cofactor">
    <cofactor evidence="1">
        <name>pyridoxal 5'-phosphate</name>
        <dbReference type="ChEBI" id="CHEBI:597326"/>
    </cofactor>
</comment>
<dbReference type="Proteomes" id="UP001479436">
    <property type="component" value="Unassembled WGS sequence"/>
</dbReference>
<dbReference type="PANTHER" id="PTHR13693:SF100">
    <property type="entry name" value="8-AMINO-7-OXONONANOATE SYNTHASE"/>
    <property type="match status" value="1"/>
</dbReference>
<dbReference type="SUPFAM" id="SSF53383">
    <property type="entry name" value="PLP-dependent transferases"/>
    <property type="match status" value="1"/>
</dbReference>
<dbReference type="InterPro" id="IPR015422">
    <property type="entry name" value="PyrdxlP-dep_Trfase_small"/>
</dbReference>
<evidence type="ECO:0000259" key="4">
    <source>
        <dbReference type="Pfam" id="PF00155"/>
    </source>
</evidence>
<sequence>MEHLQERVSHYFETRTEGGNGIFRDYIHAESSSVKIFVFDNDYFNISNHKHAIDSQIHDLQQYSNDLIASSAYMSEDNVHAQLEADFASHFGKECVLTQSGYAANTGLIQAICSHETHVYIDKLTHASFWDGLYSRGTQTHVFAHNDMVDLENKIIKHGPGIIIVDSLYSGHGSFSPIKALVQLKLKHKCILVVDESHTLGVYSKTGLVDLMGYNETVDYITASLAKAYCTRAGVIMGPHSQFIKEKSMHYVFSSALMRNDIIKLRAMFEVIKGADQKRNRLMRASNALRKALLKIVDVEDTPIPSPIICIPTKSEAEMVKLHHHFVSKGIFAAPFFFPATPRKSPNLRVTLHSEITVNDIRTITNATASFFQRSNSVVFSSKL</sequence>
<dbReference type="Gene3D" id="3.90.1150.10">
    <property type="entry name" value="Aspartate Aminotransferase, domain 1"/>
    <property type="match status" value="1"/>
</dbReference>
<dbReference type="Pfam" id="PF00155">
    <property type="entry name" value="Aminotran_1_2"/>
    <property type="match status" value="1"/>
</dbReference>
<protein>
    <recommendedName>
        <fullName evidence="4">Aminotransferase class I/classII large domain-containing protein</fullName>
    </recommendedName>
</protein>
<organism evidence="5 6">
    <name type="scientific">Basidiobolus ranarum</name>
    <dbReference type="NCBI Taxonomy" id="34480"/>
    <lineage>
        <taxon>Eukaryota</taxon>
        <taxon>Fungi</taxon>
        <taxon>Fungi incertae sedis</taxon>
        <taxon>Zoopagomycota</taxon>
        <taxon>Entomophthoromycotina</taxon>
        <taxon>Basidiobolomycetes</taxon>
        <taxon>Basidiobolales</taxon>
        <taxon>Basidiobolaceae</taxon>
        <taxon>Basidiobolus</taxon>
    </lineage>
</organism>
<accession>A0ABR2WDB3</accession>
<evidence type="ECO:0000256" key="2">
    <source>
        <dbReference type="ARBA" id="ARBA00022679"/>
    </source>
</evidence>
<evidence type="ECO:0000313" key="6">
    <source>
        <dbReference type="Proteomes" id="UP001479436"/>
    </source>
</evidence>